<accession>A0A172YX25</accession>
<evidence type="ECO:0000313" key="2">
    <source>
        <dbReference type="Proteomes" id="UP000077829"/>
    </source>
</evidence>
<evidence type="ECO:0008006" key="3">
    <source>
        <dbReference type="Google" id="ProtNLM"/>
    </source>
</evidence>
<name>A0A172YX25_9PSED</name>
<dbReference type="KEGG" id="panr:A7J50_1203"/>
<proteinExistence type="predicted"/>
<protein>
    <recommendedName>
        <fullName evidence="3">DUF3168 domain-containing protein</fullName>
    </recommendedName>
</protein>
<dbReference type="STRING" id="219572.A7J50_1203"/>
<dbReference type="EMBL" id="CP015600">
    <property type="protein sequence ID" value="ANF84642.1"/>
    <property type="molecule type" value="Genomic_DNA"/>
</dbReference>
<evidence type="ECO:0000313" key="1">
    <source>
        <dbReference type="EMBL" id="ANF84642.1"/>
    </source>
</evidence>
<dbReference type="PATRIC" id="fig|219572.3.peg.1223"/>
<dbReference type="RefSeq" id="WP_064450976.1">
    <property type="nucleotide sequence ID" value="NZ_CP015600.1"/>
</dbReference>
<dbReference type="AlphaFoldDB" id="A0A172YX25"/>
<dbReference type="Pfam" id="PF11367">
    <property type="entry name" value="Tail_completion_gp17"/>
    <property type="match status" value="1"/>
</dbReference>
<gene>
    <name evidence="1" type="ORF">A7J50_1203</name>
</gene>
<dbReference type="InterPro" id="IPR021508">
    <property type="entry name" value="Gp17-like"/>
</dbReference>
<reference evidence="1 2" key="1">
    <citation type="submission" date="2016-05" db="EMBL/GenBank/DDBJ databases">
        <title>Complete genome sequence of Pseudomonas antarctica PAMC 27494.</title>
        <authorList>
            <person name="Lee J."/>
        </authorList>
    </citation>
    <scope>NUCLEOTIDE SEQUENCE [LARGE SCALE GENOMIC DNA]</scope>
    <source>
        <strain evidence="1 2">PAMC 27494</strain>
    </source>
</reference>
<sequence length="121" mass="13303">MFAPINAVCAADDGVKALLGSGPQRLYSFGDAAQDAPKPYAVWQTIGGDPENYLAGRPDIDGYTLQVDVYATCGKDARDAARALRDAIEPHAYIIRWGGESRDPVTKNYRYSFDVSWFVPR</sequence>
<dbReference type="Proteomes" id="UP000077829">
    <property type="component" value="Chromosome"/>
</dbReference>
<organism evidence="1 2">
    <name type="scientific">Pseudomonas antarctica</name>
    <dbReference type="NCBI Taxonomy" id="219572"/>
    <lineage>
        <taxon>Bacteria</taxon>
        <taxon>Pseudomonadati</taxon>
        <taxon>Pseudomonadota</taxon>
        <taxon>Gammaproteobacteria</taxon>
        <taxon>Pseudomonadales</taxon>
        <taxon>Pseudomonadaceae</taxon>
        <taxon>Pseudomonas</taxon>
    </lineage>
</organism>